<feature type="transmembrane region" description="Helical" evidence="6">
    <location>
        <begin position="466"/>
        <end position="488"/>
    </location>
</feature>
<keyword evidence="2 6" id="KW-0813">Transport</keyword>
<comment type="subcellular location">
    <subcellularLocation>
        <location evidence="6">Cell membrane</location>
        <topology evidence="6">Multi-pass membrane protein</topology>
    </subcellularLocation>
    <subcellularLocation>
        <location evidence="1">Membrane</location>
        <topology evidence="1">Multi-pass membrane protein</topology>
    </subcellularLocation>
</comment>
<dbReference type="SUPFAM" id="SSF161098">
    <property type="entry name" value="MetI-like"/>
    <property type="match status" value="2"/>
</dbReference>
<feature type="transmembrane region" description="Helical" evidence="6">
    <location>
        <begin position="402"/>
        <end position="418"/>
    </location>
</feature>
<reference evidence="8 9" key="1">
    <citation type="submission" date="2011-05" db="EMBL/GenBank/DDBJ databases">
        <authorList>
            <person name="Durkin A.S."/>
            <person name="Kim M."/>
            <person name="Radune D."/>
            <person name="Hostetler J."/>
            <person name="Torralba M."/>
            <person name="Gillis M."/>
            <person name="Methe B."/>
            <person name="Sutton G."/>
            <person name="Nelson K.E."/>
        </authorList>
    </citation>
    <scope>NUCLEOTIDE SEQUENCE [LARGE SCALE GENOMIC DNA]</scope>
    <source>
        <strain evidence="8 9">F0423</strain>
    </source>
</reference>
<feature type="transmembrane region" description="Helical" evidence="6">
    <location>
        <begin position="284"/>
        <end position="305"/>
    </location>
</feature>
<sequence length="544" mass="60366">MRTQRATNRLAYSITYLAILIAILVFIFYPYAAILTQALTKGGTNYLLFIQHNLTLLWHSLFVAILTTVLSLITTLALTILQLFLKHHWRQVLRLILLVTMVAPPFVTSLAYINLFGRRGLITYGLLHLTFNPYGPQGIILMQTVSFSSLNALLLISIIQKVDPGLINSARSLGATPTRILLDIILPAIKPGIMVVALVSFIRSLADFQTPTIIGGSYQVLSSAGYYAMISLGNLHLAALINITLAIPAVIGFFIYIHYNRSLTMLQHGLADNQMMSILPKSGAFWHCSLSVSILFYLVLILQYGSIFINAITERQLGHYHLSLQPLRQTAFFISPEIIGRTIAYSIVAGFIGSLISFLIVYYHQVRHSHLMKLVEMVGTLPYILPGTFFGLGYLYAFSEKPLVMTGTSAIVIINLIFKQVAFATKAANAVVSQLPTTYFKIIHDLGGATIAEWQDVFFPLTRRGFALTFLNGFISTMTTIGSIIFLVHPGQELLTLVMFDAVQQNEYQVASVIACLIILICLAVAGIVMTMVWFAERKHSHVL</sequence>
<feature type="domain" description="ABC transmembrane type-1" evidence="7">
    <location>
        <begin position="57"/>
        <end position="256"/>
    </location>
</feature>
<evidence type="ECO:0000259" key="7">
    <source>
        <dbReference type="PROSITE" id="PS50928"/>
    </source>
</evidence>
<evidence type="ECO:0000256" key="4">
    <source>
        <dbReference type="ARBA" id="ARBA00022989"/>
    </source>
</evidence>
<keyword evidence="3 6" id="KW-0812">Transmembrane</keyword>
<evidence type="ECO:0000256" key="2">
    <source>
        <dbReference type="ARBA" id="ARBA00022448"/>
    </source>
</evidence>
<dbReference type="InterPro" id="IPR035906">
    <property type="entry name" value="MetI-like_sf"/>
</dbReference>
<feature type="transmembrane region" description="Helical" evidence="6">
    <location>
        <begin position="92"/>
        <end position="117"/>
    </location>
</feature>
<dbReference type="PANTHER" id="PTHR43496">
    <property type="entry name" value="PROTEIN LPLB"/>
    <property type="match status" value="1"/>
</dbReference>
<evidence type="ECO:0000313" key="9">
    <source>
        <dbReference type="Proteomes" id="UP000006035"/>
    </source>
</evidence>
<dbReference type="Gene3D" id="1.10.3720.10">
    <property type="entry name" value="MetI-like"/>
    <property type="match status" value="2"/>
</dbReference>
<feature type="transmembrane region" description="Helical" evidence="6">
    <location>
        <begin position="137"/>
        <end position="159"/>
    </location>
</feature>
<feature type="transmembrane region" description="Helical" evidence="6">
    <location>
        <begin position="374"/>
        <end position="396"/>
    </location>
</feature>
<keyword evidence="4 6" id="KW-1133">Transmembrane helix</keyword>
<dbReference type="RefSeq" id="WP_003715579.1">
    <property type="nucleotide sequence ID" value="NZ_AFTL01000014.1"/>
</dbReference>
<feature type="transmembrane region" description="Helical" evidence="6">
    <location>
        <begin position="235"/>
        <end position="257"/>
    </location>
</feature>
<gene>
    <name evidence="8" type="ORF">HMPREF9102_1729</name>
</gene>
<evidence type="ECO:0000256" key="3">
    <source>
        <dbReference type="ARBA" id="ARBA00022692"/>
    </source>
</evidence>
<evidence type="ECO:0000256" key="6">
    <source>
        <dbReference type="RuleBase" id="RU363032"/>
    </source>
</evidence>
<name>A0ABP2L952_9LACO</name>
<evidence type="ECO:0000256" key="5">
    <source>
        <dbReference type="ARBA" id="ARBA00023136"/>
    </source>
</evidence>
<feature type="transmembrane region" description="Helical" evidence="6">
    <location>
        <begin position="343"/>
        <end position="362"/>
    </location>
</feature>
<feature type="transmembrane region" description="Helical" evidence="6">
    <location>
        <begin position="508"/>
        <end position="536"/>
    </location>
</feature>
<proteinExistence type="inferred from homology"/>
<dbReference type="Pfam" id="PF00528">
    <property type="entry name" value="BPD_transp_1"/>
    <property type="match status" value="1"/>
</dbReference>
<dbReference type="PANTHER" id="PTHR43496:SF1">
    <property type="entry name" value="POLYGALACTURONAN_RHAMNOGALACTURONAN TRANSPORT SYSTEM PERMEASE PROTEIN YTEP"/>
    <property type="match status" value="1"/>
</dbReference>
<keyword evidence="9" id="KW-1185">Reference proteome</keyword>
<evidence type="ECO:0000313" key="8">
    <source>
        <dbReference type="EMBL" id="EGS37029.1"/>
    </source>
</evidence>
<feature type="transmembrane region" description="Helical" evidence="6">
    <location>
        <begin position="12"/>
        <end position="36"/>
    </location>
</feature>
<comment type="similarity">
    <text evidence="6">Belongs to the binding-protein-dependent transport system permease family.</text>
</comment>
<dbReference type="CDD" id="cd06261">
    <property type="entry name" value="TM_PBP2"/>
    <property type="match status" value="1"/>
</dbReference>
<dbReference type="Proteomes" id="UP000006035">
    <property type="component" value="Unassembled WGS sequence"/>
</dbReference>
<dbReference type="EMBL" id="AFTL01000014">
    <property type="protein sequence ID" value="EGS37029.1"/>
    <property type="molecule type" value="Genomic_DNA"/>
</dbReference>
<dbReference type="PROSITE" id="PS50928">
    <property type="entry name" value="ABC_TM1"/>
    <property type="match status" value="2"/>
</dbReference>
<feature type="domain" description="ABC transmembrane type-1" evidence="7">
    <location>
        <begin position="339"/>
        <end position="529"/>
    </location>
</feature>
<dbReference type="InterPro" id="IPR000515">
    <property type="entry name" value="MetI-like"/>
</dbReference>
<keyword evidence="5 6" id="KW-0472">Membrane</keyword>
<accession>A0ABP2L952</accession>
<organism evidence="8 9">
    <name type="scientific">Limosilactobacillus oris F0423</name>
    <dbReference type="NCBI Taxonomy" id="944562"/>
    <lineage>
        <taxon>Bacteria</taxon>
        <taxon>Bacillati</taxon>
        <taxon>Bacillota</taxon>
        <taxon>Bacilli</taxon>
        <taxon>Lactobacillales</taxon>
        <taxon>Lactobacillaceae</taxon>
        <taxon>Limosilactobacillus</taxon>
    </lineage>
</organism>
<protein>
    <submittedName>
        <fullName evidence="8">ABC transporter, permease protein</fullName>
    </submittedName>
</protein>
<evidence type="ECO:0000256" key="1">
    <source>
        <dbReference type="ARBA" id="ARBA00004141"/>
    </source>
</evidence>
<feature type="transmembrane region" description="Helical" evidence="6">
    <location>
        <begin position="56"/>
        <end position="85"/>
    </location>
</feature>
<feature type="transmembrane region" description="Helical" evidence="6">
    <location>
        <begin position="180"/>
        <end position="202"/>
    </location>
</feature>
<comment type="caution">
    <text evidence="8">The sequence shown here is derived from an EMBL/GenBank/DDBJ whole genome shotgun (WGS) entry which is preliminary data.</text>
</comment>